<dbReference type="CDD" id="cd00207">
    <property type="entry name" value="fer2"/>
    <property type="match status" value="1"/>
</dbReference>
<evidence type="ECO:0000259" key="5">
    <source>
        <dbReference type="PROSITE" id="PS51085"/>
    </source>
</evidence>
<dbReference type="InterPro" id="IPR008333">
    <property type="entry name" value="Cbr1-like_FAD-bd_dom"/>
</dbReference>
<evidence type="ECO:0000256" key="3">
    <source>
        <dbReference type="ARBA" id="ARBA00022827"/>
    </source>
</evidence>
<dbReference type="SUPFAM" id="SSF54292">
    <property type="entry name" value="2Fe-2S ferredoxin-like"/>
    <property type="match status" value="1"/>
</dbReference>
<dbReference type="PROSITE" id="PS51384">
    <property type="entry name" value="FAD_FR"/>
    <property type="match status" value="1"/>
</dbReference>
<dbReference type="InterPro" id="IPR036010">
    <property type="entry name" value="2Fe-2S_ferredoxin-like_sf"/>
</dbReference>
<dbReference type="KEGG" id="ipo:Ilyop_2002"/>
<evidence type="ECO:0000256" key="1">
    <source>
        <dbReference type="ARBA" id="ARBA00022448"/>
    </source>
</evidence>
<dbReference type="SUPFAM" id="SSF52343">
    <property type="entry name" value="Ferredoxin reductase-like, C-terminal NADP-linked domain"/>
    <property type="match status" value="1"/>
</dbReference>
<evidence type="ECO:0000259" key="6">
    <source>
        <dbReference type="PROSITE" id="PS51384"/>
    </source>
</evidence>
<gene>
    <name evidence="7" type="ordered locus">Ilyop_2002</name>
</gene>
<keyword evidence="7" id="KW-0614">Plasmid</keyword>
<dbReference type="InterPro" id="IPR017927">
    <property type="entry name" value="FAD-bd_FR_type"/>
</dbReference>
<dbReference type="InterPro" id="IPR001433">
    <property type="entry name" value="OxRdtase_FAD/NAD-bd"/>
</dbReference>
<dbReference type="InterPro" id="IPR001709">
    <property type="entry name" value="Flavoprot_Pyr_Nucl_cyt_Rdtase"/>
</dbReference>
<geneLocation type="plasmid" evidence="7 8">
    <name>pILYOP01</name>
</geneLocation>
<dbReference type="InterPro" id="IPR001041">
    <property type="entry name" value="2Fe-2S_ferredoxin-type"/>
</dbReference>
<dbReference type="PANTHER" id="PTHR43644">
    <property type="entry name" value="NA(+)-TRANSLOCATING NADH-QUINONE REDUCTASE SUBUNIT"/>
    <property type="match status" value="1"/>
</dbReference>
<reference evidence="7 8" key="1">
    <citation type="journal article" date="2010" name="Stand. Genomic Sci.">
        <title>Complete genome sequence of Ilyobacter polytropus type strain (CuHbu1).</title>
        <authorList>
            <person name="Sikorski J."/>
            <person name="Chertkov O."/>
            <person name="Lapidus A."/>
            <person name="Nolan M."/>
            <person name="Lucas S."/>
            <person name="Del Rio T.G."/>
            <person name="Tice H."/>
            <person name="Cheng J.F."/>
            <person name="Tapia R."/>
            <person name="Han C."/>
            <person name="Goodwin L."/>
            <person name="Pitluck S."/>
            <person name="Liolios K."/>
            <person name="Ivanova N."/>
            <person name="Mavromatis K."/>
            <person name="Mikhailova N."/>
            <person name="Pati A."/>
            <person name="Chen A."/>
            <person name="Palaniappan K."/>
            <person name="Land M."/>
            <person name="Hauser L."/>
            <person name="Chang Y.J."/>
            <person name="Jeffries C.D."/>
            <person name="Brambilla E."/>
            <person name="Yasawong M."/>
            <person name="Rohde M."/>
            <person name="Pukall R."/>
            <person name="Spring S."/>
            <person name="Goker M."/>
            <person name="Woyke T."/>
            <person name="Bristow J."/>
            <person name="Eisen J.A."/>
            <person name="Markowitz V."/>
            <person name="Hugenholtz P."/>
            <person name="Kyrpides N.C."/>
            <person name="Klenk H.P."/>
        </authorList>
    </citation>
    <scope>NUCLEOTIDE SEQUENCE [LARGE SCALE GENOMIC DNA]</scope>
    <source>
        <strain evidence="8">ATCC 51220 / DSM 2926 / LMG 16218 / CuHBu1</strain>
        <plasmid evidence="8">pILYOP01</plasmid>
    </source>
</reference>
<evidence type="ECO:0000313" key="8">
    <source>
        <dbReference type="Proteomes" id="UP000006875"/>
    </source>
</evidence>
<dbReference type="Pfam" id="PF00111">
    <property type="entry name" value="Fer2"/>
    <property type="match status" value="1"/>
</dbReference>
<dbReference type="HOGENOM" id="CLU_003827_7_2_0"/>
<evidence type="ECO:0000256" key="4">
    <source>
        <dbReference type="ARBA" id="ARBA00023004"/>
    </source>
</evidence>
<dbReference type="EMBL" id="CP002282">
    <property type="protein sequence ID" value="ADO83773.1"/>
    <property type="molecule type" value="Genomic_DNA"/>
</dbReference>
<dbReference type="InterPro" id="IPR039261">
    <property type="entry name" value="FNR_nucleotide-bd"/>
</dbReference>
<name>E3HBF8_ILYPC</name>
<dbReference type="GO" id="GO:0051536">
    <property type="term" value="F:iron-sulfur cluster binding"/>
    <property type="evidence" value="ECO:0007669"/>
    <property type="project" value="InterPro"/>
</dbReference>
<dbReference type="InterPro" id="IPR017938">
    <property type="entry name" value="Riboflavin_synthase-like_b-brl"/>
</dbReference>
<dbReference type="PRINTS" id="PR00410">
    <property type="entry name" value="PHEHYDRXLASE"/>
</dbReference>
<dbReference type="OrthoDB" id="9796486at2"/>
<dbReference type="Proteomes" id="UP000006875">
    <property type="component" value="Plasmid pILYOP01"/>
</dbReference>
<dbReference type="SUPFAM" id="SSF63380">
    <property type="entry name" value="Riboflavin synthase domain-like"/>
    <property type="match status" value="1"/>
</dbReference>
<keyword evidence="4" id="KW-0408">Iron</keyword>
<feature type="domain" description="FAD-binding FR-type" evidence="6">
    <location>
        <begin position="128"/>
        <end position="233"/>
    </location>
</feature>
<dbReference type="InterPro" id="IPR012675">
    <property type="entry name" value="Beta-grasp_dom_sf"/>
</dbReference>
<dbReference type="GO" id="GO:0016491">
    <property type="term" value="F:oxidoreductase activity"/>
    <property type="evidence" value="ECO:0007669"/>
    <property type="project" value="InterPro"/>
</dbReference>
<keyword evidence="1" id="KW-0813">Transport</keyword>
<evidence type="ECO:0000256" key="2">
    <source>
        <dbReference type="ARBA" id="ARBA00022630"/>
    </source>
</evidence>
<proteinExistence type="predicted"/>
<dbReference type="Gene3D" id="3.40.50.80">
    <property type="entry name" value="Nucleotide-binding domain of ferredoxin-NADP reductase (FNR) module"/>
    <property type="match status" value="1"/>
</dbReference>
<dbReference type="PROSITE" id="PS51085">
    <property type="entry name" value="2FE2S_FER_2"/>
    <property type="match status" value="1"/>
</dbReference>
<feature type="domain" description="2Fe-2S ferredoxin-type" evidence="5">
    <location>
        <begin position="32"/>
        <end position="125"/>
    </location>
</feature>
<dbReference type="AlphaFoldDB" id="E3HBF8"/>
<sequence>MDFLIAPLTVAAIAGGLAALISAVDKVVNNYGDVKIDINNGKKELEIKGGEALLSSLSSEGIYLPSACGGRGSCGACKCQIETDVGPVLPTEFPYLSDEERANNTRLACQVKIKKDLSIMIPEELFNVKQFTGSVLSIKNITHDIKEVLVDIGEETIEFTSGMYIQLIVPPYGKIKDYNQRAYSISSSPSDKNKIEMLIRLVPGGIATTWVHNFLKEGDKIELVGPFGEFQKQETDAAMICIAGGSGMAPFKSILYDMFEKGETEREVWYFFGARTLKDLFYLEEMRELEAKWKNFHFIPALSEPQEDEKWTGETGLITDILDKYLKEKTSHIESKEGYLCGSPGMINACIEVFDSNGISEDKIYYDKFA</sequence>
<accession>E3HBF8</accession>
<keyword evidence="3" id="KW-0274">FAD</keyword>
<dbReference type="Pfam" id="PF00970">
    <property type="entry name" value="FAD_binding_6"/>
    <property type="match status" value="1"/>
</dbReference>
<organism evidence="7 8">
    <name type="scientific">Ilyobacter polytropus (strain ATCC 51220 / DSM 2926 / LMG 16218 / CuHBu1)</name>
    <dbReference type="NCBI Taxonomy" id="572544"/>
    <lineage>
        <taxon>Bacteria</taxon>
        <taxon>Fusobacteriati</taxon>
        <taxon>Fusobacteriota</taxon>
        <taxon>Fusobacteriia</taxon>
        <taxon>Fusobacteriales</taxon>
        <taxon>Fusobacteriaceae</taxon>
        <taxon>Ilyobacter</taxon>
    </lineage>
</organism>
<dbReference type="PRINTS" id="PR00371">
    <property type="entry name" value="FPNCR"/>
</dbReference>
<dbReference type="Gene3D" id="2.40.30.10">
    <property type="entry name" value="Translation factors"/>
    <property type="match status" value="1"/>
</dbReference>
<dbReference type="PANTHER" id="PTHR43644:SF1">
    <property type="entry name" value="NAD(P)H-FLAVIN REDUCTASE"/>
    <property type="match status" value="1"/>
</dbReference>
<dbReference type="RefSeq" id="WP_013388435.1">
    <property type="nucleotide sequence ID" value="NC_014633.1"/>
</dbReference>
<protein>
    <submittedName>
        <fullName evidence="7">Oxidoreductase FAD/NAD(P)-binding domain protein</fullName>
    </submittedName>
</protein>
<keyword evidence="8" id="KW-1185">Reference proteome</keyword>
<dbReference type="Gene3D" id="3.10.20.30">
    <property type="match status" value="1"/>
</dbReference>
<evidence type="ECO:0000313" key="7">
    <source>
        <dbReference type="EMBL" id="ADO83773.1"/>
    </source>
</evidence>
<dbReference type="Pfam" id="PF00175">
    <property type="entry name" value="NAD_binding_1"/>
    <property type="match status" value="1"/>
</dbReference>
<keyword evidence="2" id="KW-0285">Flavoprotein</keyword>